<evidence type="ECO:0000313" key="1">
    <source>
        <dbReference type="EMBL" id="KAK6511057.1"/>
    </source>
</evidence>
<accession>A0AAN8NMI4</accession>
<protein>
    <submittedName>
        <fullName evidence="1">Uncharacterized protein</fullName>
    </submittedName>
</protein>
<keyword evidence="2" id="KW-1185">Reference proteome</keyword>
<dbReference type="Proteomes" id="UP001307849">
    <property type="component" value="Unassembled WGS sequence"/>
</dbReference>
<sequence length="114" mass="13040">MIQTTSVESFYVQRYHKDRLFKPTDITTNLRTRYPLQSSRISTGLPILSQVLLFYKTALLVPLPYNNPSNLAADQRLALQWQNTNTAVKITEPSQISKILFTKFPPVLVTSPFP</sequence>
<dbReference type="EMBL" id="JAVHJM010000007">
    <property type="protein sequence ID" value="KAK6511057.1"/>
    <property type="molecule type" value="Genomic_DNA"/>
</dbReference>
<comment type="caution">
    <text evidence="1">The sequence shown here is derived from an EMBL/GenBank/DDBJ whole genome shotgun (WGS) entry which is preliminary data.</text>
</comment>
<evidence type="ECO:0000313" key="2">
    <source>
        <dbReference type="Proteomes" id="UP001307849"/>
    </source>
</evidence>
<dbReference type="AlphaFoldDB" id="A0AAN8NMI4"/>
<gene>
    <name evidence="1" type="ORF">TWF506_010139</name>
</gene>
<reference evidence="1 2" key="1">
    <citation type="submission" date="2019-10" db="EMBL/GenBank/DDBJ databases">
        <authorList>
            <person name="Palmer J.M."/>
        </authorList>
    </citation>
    <scope>NUCLEOTIDE SEQUENCE [LARGE SCALE GENOMIC DNA]</scope>
    <source>
        <strain evidence="1 2">TWF506</strain>
    </source>
</reference>
<name>A0AAN8NMI4_9PEZI</name>
<proteinExistence type="predicted"/>
<organism evidence="1 2">
    <name type="scientific">Arthrobotrys conoides</name>
    <dbReference type="NCBI Taxonomy" id="74498"/>
    <lineage>
        <taxon>Eukaryota</taxon>
        <taxon>Fungi</taxon>
        <taxon>Dikarya</taxon>
        <taxon>Ascomycota</taxon>
        <taxon>Pezizomycotina</taxon>
        <taxon>Orbiliomycetes</taxon>
        <taxon>Orbiliales</taxon>
        <taxon>Orbiliaceae</taxon>
        <taxon>Arthrobotrys</taxon>
    </lineage>
</organism>